<evidence type="ECO:0000259" key="1">
    <source>
        <dbReference type="PROSITE" id="PS51186"/>
    </source>
</evidence>
<keyword evidence="2" id="KW-0808">Transferase</keyword>
<feature type="domain" description="N-acetyltransferase" evidence="1">
    <location>
        <begin position="191"/>
        <end position="344"/>
    </location>
</feature>
<accession>A0A3G6J0X5</accession>
<dbReference type="PROSITE" id="PS51186">
    <property type="entry name" value="GNAT"/>
    <property type="match status" value="1"/>
</dbReference>
<gene>
    <name evidence="2" type="ORF">CGERO_06545</name>
</gene>
<dbReference type="EMBL" id="CP033897">
    <property type="protein sequence ID" value="AZA11609.1"/>
    <property type="molecule type" value="Genomic_DNA"/>
</dbReference>
<dbReference type="Pfam" id="PF00583">
    <property type="entry name" value="Acetyltransf_1"/>
    <property type="match status" value="1"/>
</dbReference>
<name>A0A3G6J0X5_9CORY</name>
<dbReference type="AlphaFoldDB" id="A0A3G6J0X5"/>
<dbReference type="InterPro" id="IPR016181">
    <property type="entry name" value="Acyl_CoA_acyltransferase"/>
</dbReference>
<dbReference type="OrthoDB" id="4408039at2"/>
<protein>
    <submittedName>
        <fullName evidence="2">Acetyltransferase (GNAT) family protein</fullName>
    </submittedName>
</protein>
<dbReference type="GO" id="GO:0016747">
    <property type="term" value="F:acyltransferase activity, transferring groups other than amino-acyl groups"/>
    <property type="evidence" value="ECO:0007669"/>
    <property type="project" value="InterPro"/>
</dbReference>
<dbReference type="InterPro" id="IPR000182">
    <property type="entry name" value="GNAT_dom"/>
</dbReference>
<proteinExistence type="predicted"/>
<evidence type="ECO:0000313" key="2">
    <source>
        <dbReference type="EMBL" id="AZA11609.1"/>
    </source>
</evidence>
<dbReference type="SUPFAM" id="SSF55729">
    <property type="entry name" value="Acyl-CoA N-acyltransferases (Nat)"/>
    <property type="match status" value="1"/>
</dbReference>
<organism evidence="2 3">
    <name type="scientific">Corynebacterium gerontici</name>
    <dbReference type="NCBI Taxonomy" id="2079234"/>
    <lineage>
        <taxon>Bacteria</taxon>
        <taxon>Bacillati</taxon>
        <taxon>Actinomycetota</taxon>
        <taxon>Actinomycetes</taxon>
        <taxon>Mycobacteriales</taxon>
        <taxon>Corynebacteriaceae</taxon>
        <taxon>Corynebacterium</taxon>
    </lineage>
</organism>
<dbReference type="Proteomes" id="UP000271587">
    <property type="component" value="Chromosome"/>
</dbReference>
<dbReference type="KEGG" id="cgk:CGERO_06545"/>
<evidence type="ECO:0000313" key="3">
    <source>
        <dbReference type="Proteomes" id="UP000271587"/>
    </source>
</evidence>
<dbReference type="RefSeq" id="WP_123934334.1">
    <property type="nucleotide sequence ID" value="NZ_CP033897.1"/>
</dbReference>
<dbReference type="Gene3D" id="3.40.630.30">
    <property type="match status" value="1"/>
</dbReference>
<dbReference type="CDD" id="cd04301">
    <property type="entry name" value="NAT_SF"/>
    <property type="match status" value="1"/>
</dbReference>
<reference evidence="2 3" key="1">
    <citation type="submission" date="2018-11" db="EMBL/GenBank/DDBJ databases">
        <authorList>
            <person name="Kleinhagauer T."/>
            <person name="Glaeser S.P."/>
            <person name="Spergser J."/>
            <person name="Ruckert C."/>
            <person name="Kaempfer P."/>
            <person name="Busse H.-J."/>
        </authorList>
    </citation>
    <scope>NUCLEOTIDE SEQUENCE [LARGE SCALE GENOMIC DNA]</scope>
    <source>
        <strain evidence="2 3">W8</strain>
    </source>
</reference>
<sequence>MPTFQEIQAPGSHAEPSEALRAFVFSANLEMQDITGDTATSTSYQACEEMLIGSPESSTTLLCLEDDQRYPLGYLQITESLKDNLDTLDVDFLLHAELQPLAEDAPEAEVRETALTLIDEAIRQGDRRAKRFLNTWLPVTNHRYFQWLRSVLEACGFEPKLEEAHGWIRVPDVPADPVLDAGLNLHVWRDFRIDDAWRGQVAKMLELGDADVPNGALHTTPAPWTLERIESLQKLTVRRGNRIVHTAISNNDRLLGYTAVVWYPTGDPSVAWQDLSVITPEARGRGLGKLLKQHSYAAVREHLPTVQRVCSQVATSNIAMLRLNQALGFEGQTTWVALQKTIGV</sequence>
<keyword evidence="3" id="KW-1185">Reference proteome</keyword>